<dbReference type="PANTHER" id="PTHR31189:SF41">
    <property type="entry name" value="VICILIN C72"/>
    <property type="match status" value="1"/>
</dbReference>
<dbReference type="Pfam" id="PF00190">
    <property type="entry name" value="Cupin_1"/>
    <property type="match status" value="2"/>
</dbReference>
<feature type="chain" id="PRO_5019715024" description="Cupin type-1 domain-containing protein" evidence="3">
    <location>
        <begin position="30"/>
        <end position="721"/>
    </location>
</feature>
<organism evidence="5 6">
    <name type="scientific">Malus domestica</name>
    <name type="common">Apple</name>
    <name type="synonym">Pyrus malus</name>
    <dbReference type="NCBI Taxonomy" id="3750"/>
    <lineage>
        <taxon>Eukaryota</taxon>
        <taxon>Viridiplantae</taxon>
        <taxon>Streptophyta</taxon>
        <taxon>Embryophyta</taxon>
        <taxon>Tracheophyta</taxon>
        <taxon>Spermatophyta</taxon>
        <taxon>Magnoliopsida</taxon>
        <taxon>eudicotyledons</taxon>
        <taxon>Gunneridae</taxon>
        <taxon>Pentapetalae</taxon>
        <taxon>rosids</taxon>
        <taxon>fabids</taxon>
        <taxon>Rosales</taxon>
        <taxon>Rosaceae</taxon>
        <taxon>Amygdaloideae</taxon>
        <taxon>Maleae</taxon>
        <taxon>Malus</taxon>
    </lineage>
</organism>
<dbReference type="STRING" id="3750.A0A498IAJ5"/>
<feature type="domain" description="Cupin type-1" evidence="4">
    <location>
        <begin position="320"/>
        <end position="472"/>
    </location>
</feature>
<evidence type="ECO:0000313" key="5">
    <source>
        <dbReference type="EMBL" id="RXH78153.1"/>
    </source>
</evidence>
<dbReference type="InterPro" id="IPR011051">
    <property type="entry name" value="RmlC_Cupin_sf"/>
</dbReference>
<dbReference type="CDD" id="cd02244">
    <property type="entry name" value="cupin_7S_vicilin-like_N"/>
    <property type="match status" value="1"/>
</dbReference>
<feature type="region of interest" description="Disordered" evidence="2">
    <location>
        <begin position="491"/>
        <end position="522"/>
    </location>
</feature>
<feature type="signal peptide" evidence="3">
    <location>
        <begin position="1"/>
        <end position="29"/>
    </location>
</feature>
<dbReference type="EMBL" id="RDQH01000339">
    <property type="protein sequence ID" value="RXH78153.1"/>
    <property type="molecule type" value="Genomic_DNA"/>
</dbReference>
<evidence type="ECO:0000259" key="4">
    <source>
        <dbReference type="SMART" id="SM00835"/>
    </source>
</evidence>
<dbReference type="InterPro" id="IPR014710">
    <property type="entry name" value="RmlC-like_jellyroll"/>
</dbReference>
<dbReference type="InterPro" id="IPR050253">
    <property type="entry name" value="Seed_Storage-Functional"/>
</dbReference>
<evidence type="ECO:0000256" key="2">
    <source>
        <dbReference type="SAM" id="MobiDB-lite"/>
    </source>
</evidence>
<dbReference type="AlphaFoldDB" id="A0A498IAJ5"/>
<gene>
    <name evidence="5" type="ORF">DVH24_001671</name>
</gene>
<keyword evidence="6" id="KW-1185">Reference proteome</keyword>
<dbReference type="Proteomes" id="UP000290289">
    <property type="component" value="Chromosome 13"/>
</dbReference>
<evidence type="ECO:0000256" key="1">
    <source>
        <dbReference type="ARBA" id="ARBA00023597"/>
    </source>
</evidence>
<dbReference type="InterPro" id="IPR006045">
    <property type="entry name" value="Cupin_1"/>
</dbReference>
<dbReference type="CDD" id="cd02245">
    <property type="entry name" value="cupin_7S_vicilin-like_C"/>
    <property type="match status" value="1"/>
</dbReference>
<evidence type="ECO:0000256" key="3">
    <source>
        <dbReference type="SAM" id="SignalP"/>
    </source>
</evidence>
<dbReference type="Gene3D" id="2.60.120.10">
    <property type="entry name" value="Jelly Rolls"/>
    <property type="match status" value="2"/>
</dbReference>
<proteinExistence type="inferred from homology"/>
<feature type="domain" description="Cupin type-1" evidence="4">
    <location>
        <begin position="514"/>
        <end position="690"/>
    </location>
</feature>
<comment type="caution">
    <text evidence="5">The sequence shown here is derived from an EMBL/GenBank/DDBJ whole genome shotgun (WGS) entry which is preliminary data.</text>
</comment>
<sequence length="721" mass="82774">MVINSNAWLPFLLLVSSLLLAFSVSCTLGLDKDQQCQQECMDFQGLPKISACLARCKNMGPWSGSPVAGELVWYSQSHGQECRQECEKQGTRVPLEHCQRQCIQQRHFEQCHEQCQQIIQSSEICQKICRQQIEGGQGGELESYVSNHHELQQCQQRCQSQRGQKQHQCMQECQDQMRQRGQQQCQQRCQSQRGQKQHQCLQECQDQMRQQGQQGQQQYEQQQCQQSCQSQRGQKQHECMQECQDQMRQQGQQQCQQRCKSQRGQKQHQCLQECQDQMRQQGQQQQGGSKGRVHQNPHGQREEDQMMGGQRNNPFYFPSHMFQSRFQSNEGSLHVLERFGKSELLRGIKNYRLAIFEAMPNTFVLPHHYDAEAIFVVLNGQCICTLLMKDRKESFNMEHGDVIRVPAGATTYLINNNNDESLQIAKLIRSVNSPGRFEEFFPAGSGNPESYFSVFSNDILESAFNTPREQLEQGFRQQRGQGMVMRPPKEQLEALSQRPSSARREGRRQSQGPFNLRQQTPVHSNNYGQFFEARPEEFNQFQDMDVSVSCIEMNQQTMMVPHFNSEATFLMYVVEGNVRVEMACPHLASQMQGQGMMEQQEQGEHSGRFTKVVAQLSPGDAFVVPAGHPVAFVAQNNNGNQNQNIRILGFGLNAQNNMRNFLAGQKDNIMNQMDREAKQLAFGQEMERIFGEQQESYFVATKKGRGRSHPLSSTLEFAGVI</sequence>
<feature type="compositionally biased region" description="Polar residues" evidence="2">
    <location>
        <begin position="509"/>
        <end position="522"/>
    </location>
</feature>
<evidence type="ECO:0000313" key="6">
    <source>
        <dbReference type="Proteomes" id="UP000290289"/>
    </source>
</evidence>
<protein>
    <recommendedName>
        <fullName evidence="4">Cupin type-1 domain-containing protein</fullName>
    </recommendedName>
</protein>
<dbReference type="SMART" id="SM00835">
    <property type="entry name" value="Cupin_1"/>
    <property type="match status" value="2"/>
</dbReference>
<reference evidence="5 6" key="1">
    <citation type="submission" date="2018-10" db="EMBL/GenBank/DDBJ databases">
        <title>A high-quality apple genome assembly.</title>
        <authorList>
            <person name="Hu J."/>
        </authorList>
    </citation>
    <scope>NUCLEOTIDE SEQUENCE [LARGE SCALE GENOMIC DNA]</scope>
    <source>
        <strain evidence="6">cv. HFTH1</strain>
        <tissue evidence="5">Young leaf</tissue>
    </source>
</reference>
<keyword evidence="3" id="KW-0732">Signal</keyword>
<dbReference type="PANTHER" id="PTHR31189">
    <property type="entry name" value="OS03G0336100 PROTEIN-RELATED"/>
    <property type="match status" value="1"/>
</dbReference>
<accession>A0A498IAJ5</accession>
<feature type="region of interest" description="Disordered" evidence="2">
    <location>
        <begin position="281"/>
        <end position="312"/>
    </location>
</feature>
<name>A0A498IAJ5_MALDO</name>
<comment type="similarity">
    <text evidence="1">Belongs to the 7S seed storage protein family.</text>
</comment>
<dbReference type="SUPFAM" id="SSF51182">
    <property type="entry name" value="RmlC-like cupins"/>
    <property type="match status" value="2"/>
</dbReference>